<evidence type="ECO:0000313" key="3">
    <source>
        <dbReference type="Proteomes" id="UP001234798"/>
    </source>
</evidence>
<dbReference type="SUPFAM" id="SSF160631">
    <property type="entry name" value="SMI1/KNR4-like"/>
    <property type="match status" value="1"/>
</dbReference>
<keyword evidence="3" id="KW-1185">Reference proteome</keyword>
<dbReference type="RefSeq" id="WP_306945696.1">
    <property type="nucleotide sequence ID" value="NZ_CP132976.1"/>
</dbReference>
<dbReference type="InterPro" id="IPR037883">
    <property type="entry name" value="Knr4/Smi1-like_sf"/>
</dbReference>
<accession>A0ABY9M7E3</accession>
<sequence>MSSYPELAASCGIALPPLLARLIDAGLAGYGPDVKAWVANWKAHTLAAQPVLSCVYDLEWIPASEAAENIEEWLNPVFQQGRRFLPFAQTGAGDLYCLMPLANGDIGVALAWHDSGDCEIQAASFDAFIYGSLVRSAADISHLIDGDFTVAEAALCLASNIDALSKYLPEPHSLELERIRALALSRAQAGEATLISQDTAQAALALLPVVQDAPFELLARWECGQA</sequence>
<reference evidence="2 3" key="1">
    <citation type="submission" date="2023-08" db="EMBL/GenBank/DDBJ databases">
        <title>Achromobacter seleniivolatilans sp. nov., isolated from seleniferous soil.</title>
        <authorList>
            <person name="Zhang S."/>
            <person name="Li K."/>
            <person name="Peng J."/>
            <person name="Zhao Q."/>
            <person name="Wang H."/>
            <person name="Guo Y."/>
        </authorList>
    </citation>
    <scope>NUCLEOTIDE SEQUENCE [LARGE SCALE GENOMIC DNA]</scope>
    <source>
        <strain evidence="2 3">R39</strain>
    </source>
</reference>
<organism evidence="2 3">
    <name type="scientific">Achromobacter seleniivolatilans</name>
    <dbReference type="NCBI Taxonomy" id="3047478"/>
    <lineage>
        <taxon>Bacteria</taxon>
        <taxon>Pseudomonadati</taxon>
        <taxon>Pseudomonadota</taxon>
        <taxon>Betaproteobacteria</taxon>
        <taxon>Burkholderiales</taxon>
        <taxon>Alcaligenaceae</taxon>
        <taxon>Achromobacter</taxon>
    </lineage>
</organism>
<dbReference type="Pfam" id="PF09346">
    <property type="entry name" value="SMI1_KNR4"/>
    <property type="match status" value="1"/>
</dbReference>
<proteinExistence type="predicted"/>
<evidence type="ECO:0000259" key="1">
    <source>
        <dbReference type="Pfam" id="PF09346"/>
    </source>
</evidence>
<evidence type="ECO:0000313" key="2">
    <source>
        <dbReference type="EMBL" id="WMD21722.1"/>
    </source>
</evidence>
<dbReference type="EMBL" id="CP132976">
    <property type="protein sequence ID" value="WMD21722.1"/>
    <property type="molecule type" value="Genomic_DNA"/>
</dbReference>
<protein>
    <submittedName>
        <fullName evidence="2">SMI1/KNR4 family protein</fullName>
    </submittedName>
</protein>
<feature type="domain" description="Knr4/Smi1-like" evidence="1">
    <location>
        <begin position="56"/>
        <end position="129"/>
    </location>
</feature>
<dbReference type="InterPro" id="IPR018958">
    <property type="entry name" value="Knr4/Smi1-like_dom"/>
</dbReference>
<dbReference type="Proteomes" id="UP001234798">
    <property type="component" value="Chromosome"/>
</dbReference>
<gene>
    <name evidence="2" type="ORF">RAS12_04915</name>
</gene>
<name>A0ABY9M7E3_9BURK</name>